<dbReference type="InterPro" id="IPR000172">
    <property type="entry name" value="GMC_OxRdtase_N"/>
</dbReference>
<comment type="cofactor">
    <cofactor evidence="1 5">
        <name>FAD</name>
        <dbReference type="ChEBI" id="CHEBI:57692"/>
    </cofactor>
</comment>
<keyword evidence="11" id="KW-1185">Reference proteome</keyword>
<dbReference type="InterPro" id="IPR012132">
    <property type="entry name" value="GMC_OxRdtase"/>
</dbReference>
<evidence type="ECO:0000256" key="2">
    <source>
        <dbReference type="ARBA" id="ARBA00010790"/>
    </source>
</evidence>
<dbReference type="OrthoDB" id="9785276at2"/>
<evidence type="ECO:0000256" key="5">
    <source>
        <dbReference type="PIRSR" id="PIRSR000137-2"/>
    </source>
</evidence>
<keyword evidence="10" id="KW-0560">Oxidoreductase</keyword>
<dbReference type="PROSITE" id="PS00623">
    <property type="entry name" value="GMC_OXRED_1"/>
    <property type="match status" value="1"/>
</dbReference>
<dbReference type="PROSITE" id="PS00624">
    <property type="entry name" value="GMC_OXRED_2"/>
    <property type="match status" value="1"/>
</dbReference>
<dbReference type="GO" id="GO:0050660">
    <property type="term" value="F:flavin adenine dinucleotide binding"/>
    <property type="evidence" value="ECO:0007669"/>
    <property type="project" value="InterPro"/>
</dbReference>
<dbReference type="PANTHER" id="PTHR11552">
    <property type="entry name" value="GLUCOSE-METHANOL-CHOLINE GMC OXIDOREDUCTASE"/>
    <property type="match status" value="1"/>
</dbReference>
<dbReference type="Pfam" id="PF00732">
    <property type="entry name" value="GMC_oxred_N"/>
    <property type="match status" value="1"/>
</dbReference>
<evidence type="ECO:0000313" key="11">
    <source>
        <dbReference type="Proteomes" id="UP000295431"/>
    </source>
</evidence>
<dbReference type="SUPFAM" id="SSF54373">
    <property type="entry name" value="FAD-linked reductases, C-terminal domain"/>
    <property type="match status" value="1"/>
</dbReference>
<evidence type="ECO:0000256" key="4">
    <source>
        <dbReference type="ARBA" id="ARBA00022827"/>
    </source>
</evidence>
<dbReference type="InterPro" id="IPR036188">
    <property type="entry name" value="FAD/NAD-bd_sf"/>
</dbReference>
<feature type="compositionally biased region" description="Basic and acidic residues" evidence="7">
    <location>
        <begin position="180"/>
        <end position="189"/>
    </location>
</feature>
<dbReference type="EC" id="1.-.-.-" evidence="10"/>
<organism evidence="10 11">
    <name type="scientific">Actinomadura bangladeshensis</name>
    <dbReference type="NCBI Taxonomy" id="453573"/>
    <lineage>
        <taxon>Bacteria</taxon>
        <taxon>Bacillati</taxon>
        <taxon>Actinomycetota</taxon>
        <taxon>Actinomycetes</taxon>
        <taxon>Streptosporangiales</taxon>
        <taxon>Thermomonosporaceae</taxon>
        <taxon>Actinomadura</taxon>
    </lineage>
</organism>
<proteinExistence type="inferred from homology"/>
<feature type="domain" description="Glucose-methanol-choline oxidoreductase N-terminal" evidence="8">
    <location>
        <begin position="93"/>
        <end position="116"/>
    </location>
</feature>
<evidence type="ECO:0000256" key="7">
    <source>
        <dbReference type="SAM" id="MobiDB-lite"/>
    </source>
</evidence>
<name>A0A4R4PCS4_9ACTN</name>
<dbReference type="InterPro" id="IPR023978">
    <property type="entry name" value="GMC_oxidoreductase_bact"/>
</dbReference>
<dbReference type="SUPFAM" id="SSF51905">
    <property type="entry name" value="FAD/NAD(P)-binding domain"/>
    <property type="match status" value="1"/>
</dbReference>
<dbReference type="GO" id="GO:0016614">
    <property type="term" value="F:oxidoreductase activity, acting on CH-OH group of donors"/>
    <property type="evidence" value="ECO:0007669"/>
    <property type="project" value="InterPro"/>
</dbReference>
<feature type="binding site" evidence="5">
    <location>
        <position position="233"/>
    </location>
    <ligand>
        <name>FAD</name>
        <dbReference type="ChEBI" id="CHEBI:57692"/>
    </ligand>
</feature>
<comment type="caution">
    <text evidence="10">The sequence shown here is derived from an EMBL/GenBank/DDBJ whole genome shotgun (WGS) entry which is preliminary data.</text>
</comment>
<keyword evidence="3 6" id="KW-0285">Flavoprotein</keyword>
<gene>
    <name evidence="10" type="primary">mftG</name>
    <name evidence="10" type="ORF">E1284_05335</name>
</gene>
<dbReference type="PIRSF" id="PIRSF000137">
    <property type="entry name" value="Alcohol_oxidase"/>
    <property type="match status" value="1"/>
</dbReference>
<evidence type="ECO:0000256" key="3">
    <source>
        <dbReference type="ARBA" id="ARBA00022630"/>
    </source>
</evidence>
<evidence type="ECO:0000259" key="9">
    <source>
        <dbReference type="PROSITE" id="PS00624"/>
    </source>
</evidence>
<feature type="domain" description="Glucose-methanol-choline oxidoreductase N-terminal" evidence="9">
    <location>
        <begin position="267"/>
        <end position="281"/>
    </location>
</feature>
<accession>A0A4R4PCS4</accession>
<dbReference type="AlphaFoldDB" id="A0A4R4PCS4"/>
<evidence type="ECO:0000259" key="8">
    <source>
        <dbReference type="PROSITE" id="PS00623"/>
    </source>
</evidence>
<evidence type="ECO:0000313" key="10">
    <source>
        <dbReference type="EMBL" id="TDC18857.1"/>
    </source>
</evidence>
<dbReference type="Gene3D" id="3.30.410.40">
    <property type="match status" value="1"/>
</dbReference>
<comment type="similarity">
    <text evidence="2 6">Belongs to the GMC oxidoreductase family.</text>
</comment>
<reference evidence="10 11" key="1">
    <citation type="submission" date="2019-03" db="EMBL/GenBank/DDBJ databases">
        <title>Draft genome sequences of novel Actinobacteria.</title>
        <authorList>
            <person name="Sahin N."/>
            <person name="Ay H."/>
            <person name="Saygin H."/>
        </authorList>
    </citation>
    <scope>NUCLEOTIDE SEQUENCE [LARGE SCALE GENOMIC DNA]</scope>
    <source>
        <strain evidence="10 11">DSM 45347</strain>
    </source>
</reference>
<feature type="region of interest" description="Disordered" evidence="7">
    <location>
        <begin position="180"/>
        <end position="203"/>
    </location>
</feature>
<dbReference type="NCBIfam" id="TIGR03970">
    <property type="entry name" value="Rv0697"/>
    <property type="match status" value="1"/>
</dbReference>
<keyword evidence="4 5" id="KW-0274">FAD</keyword>
<dbReference type="Proteomes" id="UP000295431">
    <property type="component" value="Unassembled WGS sequence"/>
</dbReference>
<dbReference type="PANTHER" id="PTHR11552:SF147">
    <property type="entry name" value="CHOLINE DEHYDROGENASE, MITOCHONDRIAL"/>
    <property type="match status" value="1"/>
</dbReference>
<protein>
    <submittedName>
        <fullName evidence="10">Mycofactocin system GMC family oxidoreductase MftG</fullName>
        <ecNumber evidence="10">1.-.-.-</ecNumber>
    </submittedName>
</protein>
<dbReference type="EMBL" id="SMJW01000015">
    <property type="protein sequence ID" value="TDC18857.1"/>
    <property type="molecule type" value="Genomic_DNA"/>
</dbReference>
<evidence type="ECO:0000256" key="6">
    <source>
        <dbReference type="RuleBase" id="RU003968"/>
    </source>
</evidence>
<evidence type="ECO:0000256" key="1">
    <source>
        <dbReference type="ARBA" id="ARBA00001974"/>
    </source>
</evidence>
<dbReference type="Gene3D" id="3.50.50.60">
    <property type="entry name" value="FAD/NAD(P)-binding domain"/>
    <property type="match status" value="1"/>
</dbReference>
<sequence>MTTGRGARPPVRRPDVLVVGAGGAGAALAARLSADPGRRVLVAEAGPVPRDASGFAADLLDARLVPGARPGHPAVRAYPARLVPGTSYLAARGRILGGSTAVNGGYFVRARRADFARWSAAAGDPAWSYERVLPLLRRLETDLDHGPGPQHGGDGPVPVRRTGLRHPAAAAFQAAARELGHPDEPDKNAQDPPGFGPVPSNTVDGRRINTGIAYLLGAPARRPNLTVLGDCPVRSVVVSGGRACGVVADHDGRRTVLEAGEIVLAAGSLATPHLLHLSGIGPAADLERAGITVVHDLPAVGARLSDHPQVVVEWVPRCRMGEPSGSWLGGALHVSSSSGGDAGDLEILQSLVPIGGLIAGLPGVPGAPLPFLVSVQTPRTSGTLRTISPDAGVPPRIDYGYLRTDGDRRRMREAVRAAAAIVAADAFGEVSDGLADTVPLDDDGLLDAWIRARIGTSQHTCGTVPMGPSGAVDAQGRVHGLTGLRVADTSILPAAPLRGPAATAVLVGELLADALAAGS</sequence>
<dbReference type="InterPro" id="IPR007867">
    <property type="entry name" value="GMC_OxRtase_C"/>
</dbReference>
<dbReference type="Pfam" id="PF05199">
    <property type="entry name" value="GMC_oxred_C"/>
    <property type="match status" value="1"/>
</dbReference>